<dbReference type="RefSeq" id="WP_147930608.1">
    <property type="nucleotide sequence ID" value="NZ_VOXD01000013.1"/>
</dbReference>
<reference evidence="2 3" key="1">
    <citation type="submission" date="2019-08" db="EMBL/GenBank/DDBJ databases">
        <title>Lewinella sp. strain SSH13 Genome sequencing and assembly.</title>
        <authorList>
            <person name="Kim I."/>
        </authorList>
    </citation>
    <scope>NUCLEOTIDE SEQUENCE [LARGE SCALE GENOMIC DNA]</scope>
    <source>
        <strain evidence="2 3">SSH13</strain>
    </source>
</reference>
<evidence type="ECO:0000256" key="1">
    <source>
        <dbReference type="SAM" id="MobiDB-lite"/>
    </source>
</evidence>
<feature type="compositionally biased region" description="Basic residues" evidence="1">
    <location>
        <begin position="265"/>
        <end position="276"/>
    </location>
</feature>
<comment type="caution">
    <text evidence="2">The sequence shown here is derived from an EMBL/GenBank/DDBJ whole genome shotgun (WGS) entry which is preliminary data.</text>
</comment>
<accession>A0A5C7FGP0</accession>
<protein>
    <submittedName>
        <fullName evidence="2">Uncharacterized protein</fullName>
    </submittedName>
</protein>
<dbReference type="OrthoDB" id="1490692at2"/>
<dbReference type="Proteomes" id="UP000321907">
    <property type="component" value="Unassembled WGS sequence"/>
</dbReference>
<keyword evidence="3" id="KW-1185">Reference proteome</keyword>
<organism evidence="2 3">
    <name type="scientific">Neolewinella aurantiaca</name>
    <dbReference type="NCBI Taxonomy" id="2602767"/>
    <lineage>
        <taxon>Bacteria</taxon>
        <taxon>Pseudomonadati</taxon>
        <taxon>Bacteroidota</taxon>
        <taxon>Saprospiria</taxon>
        <taxon>Saprospirales</taxon>
        <taxon>Lewinellaceae</taxon>
        <taxon>Neolewinella</taxon>
    </lineage>
</organism>
<dbReference type="EMBL" id="VOXD01000013">
    <property type="protein sequence ID" value="TXF89534.1"/>
    <property type="molecule type" value="Genomic_DNA"/>
</dbReference>
<evidence type="ECO:0000313" key="2">
    <source>
        <dbReference type="EMBL" id="TXF89534.1"/>
    </source>
</evidence>
<sequence length="276" mass="32615">MNENIAFLELKYGNIYGGYPNFYAISEIALLVFERGSNKIFLESWINQANVDIVDVYAETDELGHTTRRVREVLNMRTNRRFRYEEDFRLEEEELQYAFRNLRSTKMAVRNFLLKNLRKYRFDDLIVFDGRRDIFLCERSGVNFDYVNIIDIQKDLNRETDYLFSLNKLATVIDFHTDQSYLRSNNLEYWLHPIAARQIIPGTAAFDAARLMMVFNEYTERHDDFMIKAAILLNKIQKRKEEEKERLAAEAAANPQPAPEDKPAPKAKKKTKPEEE</sequence>
<name>A0A5C7FGP0_9BACT</name>
<feature type="region of interest" description="Disordered" evidence="1">
    <location>
        <begin position="243"/>
        <end position="276"/>
    </location>
</feature>
<dbReference type="AlphaFoldDB" id="A0A5C7FGP0"/>
<proteinExistence type="predicted"/>
<gene>
    <name evidence="2" type="ORF">FUA23_10035</name>
</gene>
<evidence type="ECO:0000313" key="3">
    <source>
        <dbReference type="Proteomes" id="UP000321907"/>
    </source>
</evidence>